<keyword evidence="8 11" id="KW-0472">Membrane</keyword>
<sequence length="87" mass="10117">MFMYLSGMAVFLFSFNHFLFVLLSLEFMMLAIFLFLFFLLSMMMINLFFSMIYLTMVVCEGVLGLSIMVSVIRFSGNDNLMSLSSLW</sequence>
<dbReference type="GO" id="GO:0016020">
    <property type="term" value="C:membrane"/>
    <property type="evidence" value="ECO:0007669"/>
    <property type="project" value="UniProtKB-SubCell"/>
</dbReference>
<evidence type="ECO:0000256" key="10">
    <source>
        <dbReference type="ARBA" id="ARBA00049551"/>
    </source>
</evidence>
<reference evidence="12" key="2">
    <citation type="journal article" date="2018" name="Mitochondrial DNA A DNA Mapp Seq Anal">
        <title>Reconstruction of mitogenomes by NGS and phylogenetic implications for leaf beetles.</title>
        <authorList>
            <person name="Song N."/>
            <person name="Yin X."/>
            <person name="Zhao X."/>
            <person name="Chen J."/>
            <person name="Yin J."/>
        </authorList>
    </citation>
    <scope>NUCLEOTIDE SEQUENCE</scope>
</reference>
<reference evidence="12" key="1">
    <citation type="submission" date="2016-09" db="EMBL/GenBank/DDBJ databases">
        <authorList>
            <person name="Nan N."/>
        </authorList>
    </citation>
    <scope>NUCLEOTIDE SEQUENCE</scope>
</reference>
<evidence type="ECO:0000256" key="6">
    <source>
        <dbReference type="ARBA" id="ARBA00022989"/>
    </source>
</evidence>
<keyword evidence="4 11" id="KW-0812">Transmembrane</keyword>
<comment type="subcellular location">
    <subcellularLocation>
        <location evidence="1">Membrane</location>
        <topology evidence="1">Multi-pass membrane protein</topology>
    </subcellularLocation>
</comment>
<gene>
    <name evidence="12" type="primary">ND4L</name>
</gene>
<keyword evidence="7" id="KW-0520">NAD</keyword>
<feature type="transmembrane region" description="Helical" evidence="11">
    <location>
        <begin position="20"/>
        <end position="40"/>
    </location>
</feature>
<evidence type="ECO:0000256" key="8">
    <source>
        <dbReference type="ARBA" id="ARBA00023136"/>
    </source>
</evidence>
<dbReference type="EMBL" id="KY039105">
    <property type="protein sequence ID" value="AYP72681.1"/>
    <property type="molecule type" value="Genomic_DNA"/>
</dbReference>
<evidence type="ECO:0000256" key="5">
    <source>
        <dbReference type="ARBA" id="ARBA00022967"/>
    </source>
</evidence>
<organism evidence="12">
    <name type="scientific">Cassida sp. EMHAU-15090501</name>
    <dbReference type="NCBI Taxonomy" id="2480058"/>
    <lineage>
        <taxon>Eukaryota</taxon>
        <taxon>Metazoa</taxon>
        <taxon>Ecdysozoa</taxon>
        <taxon>Arthropoda</taxon>
        <taxon>Hexapoda</taxon>
        <taxon>Insecta</taxon>
        <taxon>Pterygota</taxon>
        <taxon>Neoptera</taxon>
        <taxon>Endopterygota</taxon>
        <taxon>Coleoptera</taxon>
        <taxon>Polyphaga</taxon>
        <taxon>Cucujiformia</taxon>
        <taxon>Chrysomeloidea</taxon>
        <taxon>Chrysomelidae</taxon>
        <taxon>Cassidinae</taxon>
        <taxon>Cassida</taxon>
    </lineage>
</organism>
<evidence type="ECO:0000313" key="12">
    <source>
        <dbReference type="EMBL" id="AYP72681.1"/>
    </source>
</evidence>
<name>A0A3G3C779_9CUCU</name>
<evidence type="ECO:0000256" key="7">
    <source>
        <dbReference type="ARBA" id="ARBA00023027"/>
    </source>
</evidence>
<comment type="catalytic activity">
    <reaction evidence="10">
        <text>a ubiquinone + NADH + 5 H(+)(in) = a ubiquinol + NAD(+) + 4 H(+)(out)</text>
        <dbReference type="Rhea" id="RHEA:29091"/>
        <dbReference type="Rhea" id="RHEA-COMP:9565"/>
        <dbReference type="Rhea" id="RHEA-COMP:9566"/>
        <dbReference type="ChEBI" id="CHEBI:15378"/>
        <dbReference type="ChEBI" id="CHEBI:16389"/>
        <dbReference type="ChEBI" id="CHEBI:17976"/>
        <dbReference type="ChEBI" id="CHEBI:57540"/>
        <dbReference type="ChEBI" id="CHEBI:57945"/>
        <dbReference type="EC" id="7.1.1.2"/>
    </reaction>
</comment>
<protein>
    <recommendedName>
        <fullName evidence="3">NADH-ubiquinone oxidoreductase chain 4L</fullName>
    </recommendedName>
    <alternativeName>
        <fullName evidence="9">NADH dehydrogenase subunit 4L</fullName>
    </alternativeName>
</protein>
<evidence type="ECO:0000256" key="11">
    <source>
        <dbReference type="SAM" id="Phobius"/>
    </source>
</evidence>
<dbReference type="AlphaFoldDB" id="A0A3G3C779"/>
<keyword evidence="12" id="KW-0496">Mitochondrion</keyword>
<evidence type="ECO:0000256" key="9">
    <source>
        <dbReference type="ARBA" id="ARBA00031586"/>
    </source>
</evidence>
<dbReference type="Pfam" id="PF00420">
    <property type="entry name" value="Oxidored_q2"/>
    <property type="match status" value="1"/>
</dbReference>
<accession>A0A3G3C779</accession>
<comment type="similarity">
    <text evidence="2">Belongs to the complex I subunit 4L family.</text>
</comment>
<evidence type="ECO:0000256" key="1">
    <source>
        <dbReference type="ARBA" id="ARBA00004141"/>
    </source>
</evidence>
<dbReference type="GO" id="GO:0008137">
    <property type="term" value="F:NADH dehydrogenase (ubiquinone) activity"/>
    <property type="evidence" value="ECO:0007669"/>
    <property type="project" value="UniProtKB-EC"/>
</dbReference>
<feature type="transmembrane region" description="Helical" evidence="11">
    <location>
        <begin position="52"/>
        <end position="74"/>
    </location>
</feature>
<keyword evidence="6 11" id="KW-1133">Transmembrane helix</keyword>
<evidence type="ECO:0000256" key="4">
    <source>
        <dbReference type="ARBA" id="ARBA00022692"/>
    </source>
</evidence>
<dbReference type="InterPro" id="IPR039428">
    <property type="entry name" value="NUOK/Mnh_C1-like"/>
</dbReference>
<keyword evidence="5" id="KW-1278">Translocase</keyword>
<proteinExistence type="inferred from homology"/>
<dbReference type="Gene3D" id="1.10.287.3510">
    <property type="match status" value="1"/>
</dbReference>
<geneLocation type="mitochondrion" evidence="12"/>
<evidence type="ECO:0000256" key="2">
    <source>
        <dbReference type="ARBA" id="ARBA00010519"/>
    </source>
</evidence>
<evidence type="ECO:0000256" key="3">
    <source>
        <dbReference type="ARBA" id="ARBA00016612"/>
    </source>
</evidence>